<name>A0A4Y1RPT5_PRUDU</name>
<dbReference type="AlphaFoldDB" id="A0A4Y1RPT5"/>
<dbReference type="EMBL" id="AP019302">
    <property type="protein sequence ID" value="BBH06362.1"/>
    <property type="molecule type" value="Genomic_DNA"/>
</dbReference>
<proteinExistence type="predicted"/>
<evidence type="ECO:0000313" key="1">
    <source>
        <dbReference type="EMBL" id="BBH06362.1"/>
    </source>
</evidence>
<feature type="non-terminal residue" evidence="1">
    <location>
        <position position="162"/>
    </location>
</feature>
<protein>
    <submittedName>
        <fullName evidence="1">Uncharacterized protein</fullName>
    </submittedName>
</protein>
<sequence>CNKINGGKLVGNLVGFELDGEFTTTYEVGPQPFGEIIEASREGPYTRQSPIFRSVVRINHKRRTETYDVSEMQDIWTRVSVFLSLLVIPTLPRGSAPSFSLGEGSRGRRVDHNPLLLLVGFRWERKGMAQCQCGRLTYTSTVREIDDYSIALVVAKPKDNSL</sequence>
<feature type="non-terminal residue" evidence="1">
    <location>
        <position position="1"/>
    </location>
</feature>
<organism evidence="1">
    <name type="scientific">Prunus dulcis</name>
    <name type="common">Almond</name>
    <name type="synonym">Amygdalus dulcis</name>
    <dbReference type="NCBI Taxonomy" id="3755"/>
    <lineage>
        <taxon>Eukaryota</taxon>
        <taxon>Viridiplantae</taxon>
        <taxon>Streptophyta</taxon>
        <taxon>Embryophyta</taxon>
        <taxon>Tracheophyta</taxon>
        <taxon>Spermatophyta</taxon>
        <taxon>Magnoliopsida</taxon>
        <taxon>eudicotyledons</taxon>
        <taxon>Gunneridae</taxon>
        <taxon>Pentapetalae</taxon>
        <taxon>rosids</taxon>
        <taxon>fabids</taxon>
        <taxon>Rosales</taxon>
        <taxon>Rosaceae</taxon>
        <taxon>Amygdaloideae</taxon>
        <taxon>Amygdaleae</taxon>
        <taxon>Prunus</taxon>
    </lineage>
</organism>
<accession>A0A4Y1RPT5</accession>
<gene>
    <name evidence="1" type="ORF">Prudu_018000</name>
</gene>
<reference evidence="1" key="1">
    <citation type="journal article" date="2019" name="Science">
        <title>Mutation of a bHLH transcription factor allowed almond domestication.</title>
        <authorList>
            <person name="Sanchez-Perez R."/>
            <person name="Pavan S."/>
            <person name="Mazzeo R."/>
            <person name="Moldovan C."/>
            <person name="Aiese Cigliano R."/>
            <person name="Del Cueto J."/>
            <person name="Ricciardi F."/>
            <person name="Lotti C."/>
            <person name="Ricciardi L."/>
            <person name="Dicenta F."/>
            <person name="Lopez-Marques R.L."/>
            <person name="Lindberg Moller B."/>
        </authorList>
    </citation>
    <scope>NUCLEOTIDE SEQUENCE</scope>
</reference>